<proteinExistence type="predicted"/>
<gene>
    <name evidence="2" type="primary">CSON003666</name>
</gene>
<reference evidence="2" key="1">
    <citation type="submission" date="2018-07" db="EMBL/GenBank/DDBJ databases">
        <authorList>
            <person name="Quirk P.G."/>
            <person name="Krulwich T.A."/>
        </authorList>
    </citation>
    <scope>NUCLEOTIDE SEQUENCE</scope>
</reference>
<keyword evidence="1" id="KW-0472">Membrane</keyword>
<keyword evidence="1" id="KW-0812">Transmembrane</keyword>
<protein>
    <submittedName>
        <fullName evidence="2">CSON003666 protein</fullName>
    </submittedName>
</protein>
<name>A0A336LIV3_CULSO</name>
<sequence length="85" mass="9427">MDNVDVKKVGSHVTLILLTVIFVTAGIGAGVLYLIKSPVRRHRVLGLFRGNRASVSYSRVDENVDTTLLDVRRTTLNESDDDMLI</sequence>
<organism evidence="2">
    <name type="scientific">Culicoides sonorensis</name>
    <name type="common">Biting midge</name>
    <dbReference type="NCBI Taxonomy" id="179676"/>
    <lineage>
        <taxon>Eukaryota</taxon>
        <taxon>Metazoa</taxon>
        <taxon>Ecdysozoa</taxon>
        <taxon>Arthropoda</taxon>
        <taxon>Hexapoda</taxon>
        <taxon>Insecta</taxon>
        <taxon>Pterygota</taxon>
        <taxon>Neoptera</taxon>
        <taxon>Endopterygota</taxon>
        <taxon>Diptera</taxon>
        <taxon>Nematocera</taxon>
        <taxon>Chironomoidea</taxon>
        <taxon>Ceratopogonidae</taxon>
        <taxon>Ceratopogoninae</taxon>
        <taxon>Culicoides</taxon>
        <taxon>Monoculicoides</taxon>
    </lineage>
</organism>
<keyword evidence="1" id="KW-1133">Transmembrane helix</keyword>
<evidence type="ECO:0000313" key="2">
    <source>
        <dbReference type="EMBL" id="SSX17786.1"/>
    </source>
</evidence>
<feature type="transmembrane region" description="Helical" evidence="1">
    <location>
        <begin position="12"/>
        <end position="35"/>
    </location>
</feature>
<accession>A0A336LIV3</accession>
<evidence type="ECO:0000256" key="1">
    <source>
        <dbReference type="SAM" id="Phobius"/>
    </source>
</evidence>
<dbReference type="EMBL" id="UFQT01000016">
    <property type="protein sequence ID" value="SSX17786.1"/>
    <property type="molecule type" value="Genomic_DNA"/>
</dbReference>
<dbReference type="VEuPathDB" id="VectorBase:CSON003666"/>
<dbReference type="AlphaFoldDB" id="A0A336LIV3"/>